<reference evidence="2" key="1">
    <citation type="submission" date="2007-09" db="EMBL/GenBank/DDBJ databases">
        <title>Complete genome sequence of Rickettsia rickettsii.</title>
        <authorList>
            <person name="Madan A."/>
            <person name="Fahey J."/>
            <person name="Helton E."/>
            <person name="Ketteman M."/>
            <person name="Madan A."/>
            <person name="Rodrigues S."/>
            <person name="Sanchez A."/>
            <person name="Dasch G."/>
            <person name="Eremeeva M."/>
        </authorList>
    </citation>
    <scope>NUCLEOTIDE SEQUENCE [LARGE SCALE GENOMIC DNA]</scope>
    <source>
        <strain evidence="2">Sheila Smith</strain>
    </source>
</reference>
<proteinExistence type="predicted"/>
<evidence type="ECO:0000313" key="2">
    <source>
        <dbReference type="Proteomes" id="UP000006832"/>
    </source>
</evidence>
<accession>A0A0H3AY14</accession>
<dbReference type="Proteomes" id="UP000006832">
    <property type="component" value="Chromosome"/>
</dbReference>
<gene>
    <name evidence="1" type="ordered locus">A1G_06195</name>
</gene>
<dbReference type="GeneID" id="79937758"/>
<dbReference type="KEGG" id="rri:A1G_06195"/>
<sequence length="65" mass="7637">MAELFRQGNRGFYLALTDTNDTFLKEECYIALIQKDIKEGEYTWYVAPFNKIDHASLLLTNILIY</sequence>
<organism evidence="1 2">
    <name type="scientific">Rickettsia rickettsii (strain Sheila Smith)</name>
    <dbReference type="NCBI Taxonomy" id="392021"/>
    <lineage>
        <taxon>Bacteria</taxon>
        <taxon>Pseudomonadati</taxon>
        <taxon>Pseudomonadota</taxon>
        <taxon>Alphaproteobacteria</taxon>
        <taxon>Rickettsiales</taxon>
        <taxon>Rickettsiaceae</taxon>
        <taxon>Rickettsieae</taxon>
        <taxon>Rickettsia</taxon>
        <taxon>spotted fever group</taxon>
    </lineage>
</organism>
<name>A0A0H3AY14_RICRS</name>
<dbReference type="EMBL" id="CP000848">
    <property type="protein sequence ID" value="ABV76697.1"/>
    <property type="molecule type" value="Genomic_DNA"/>
</dbReference>
<dbReference type="AlphaFoldDB" id="A0A0H3AY14"/>
<dbReference type="RefSeq" id="WP_012151247.1">
    <property type="nucleotide sequence ID" value="NC_009882.1"/>
</dbReference>
<evidence type="ECO:0000313" key="1">
    <source>
        <dbReference type="EMBL" id="ABV76697.1"/>
    </source>
</evidence>
<dbReference type="HOGENOM" id="CLU_2847058_0_0_5"/>
<protein>
    <submittedName>
        <fullName evidence="1">Uncharacterized protein</fullName>
    </submittedName>
</protein>